<keyword evidence="2" id="KW-1185">Reference proteome</keyword>
<name>A0A7H0H140_9BACT</name>
<dbReference type="EMBL" id="CP060785">
    <property type="protein sequence ID" value="QNP54256.1"/>
    <property type="molecule type" value="Genomic_DNA"/>
</dbReference>
<dbReference type="AlphaFoldDB" id="A0A7H0H140"/>
<protein>
    <submittedName>
        <fullName evidence="1">Uncharacterized protein</fullName>
    </submittedName>
</protein>
<gene>
    <name evidence="1" type="ORF">H9L05_21530</name>
</gene>
<evidence type="ECO:0000313" key="2">
    <source>
        <dbReference type="Proteomes" id="UP000516093"/>
    </source>
</evidence>
<evidence type="ECO:0000313" key="1">
    <source>
        <dbReference type="EMBL" id="QNP54256.1"/>
    </source>
</evidence>
<geneLocation type="plasmid" evidence="1 2">
    <name>p_unnamed1</name>
</geneLocation>
<dbReference type="Proteomes" id="UP000516093">
    <property type="component" value="Plasmid p_unnamed1"/>
</dbReference>
<sequence length="121" mass="12909">MLSIQPCWGTLRTELSCLERGDAVAQAYAVQVLARAVAAAAPYAPTSITARPRPTTEAVSVTLQFAGGYRLQVTTPYPQANQPQAPKIILSLFHYERLQYAQAVPGGQVAAHIAGALYPLS</sequence>
<keyword evidence="1" id="KW-0614">Plasmid</keyword>
<accession>A0A7H0H140</accession>
<organism evidence="1 2">
    <name type="scientific">Hymenobacter qilianensis</name>
    <dbReference type="NCBI Taxonomy" id="1385715"/>
    <lineage>
        <taxon>Bacteria</taxon>
        <taxon>Pseudomonadati</taxon>
        <taxon>Bacteroidota</taxon>
        <taxon>Cytophagia</taxon>
        <taxon>Cytophagales</taxon>
        <taxon>Hymenobacteraceae</taxon>
        <taxon>Hymenobacter</taxon>
    </lineage>
</organism>
<dbReference type="RefSeq" id="WP_187734415.1">
    <property type="nucleotide sequence ID" value="NZ_BMFN01000005.1"/>
</dbReference>
<dbReference type="KEGG" id="hqi:H9L05_21530"/>
<proteinExistence type="predicted"/>
<reference evidence="1 2" key="1">
    <citation type="submission" date="2020-08" db="EMBL/GenBank/DDBJ databases">
        <title>Genome sequence of Hymenobacter qilianensis JCM 19763T.</title>
        <authorList>
            <person name="Hyun D.-W."/>
            <person name="Bae J.-W."/>
        </authorList>
    </citation>
    <scope>NUCLEOTIDE SEQUENCE [LARGE SCALE GENOMIC DNA]</scope>
    <source>
        <strain evidence="1 2">JCM 19763</strain>
        <plasmid evidence="1 2">p_unnamed1</plasmid>
    </source>
</reference>